<name>A0A448YGW4_BRENA</name>
<dbReference type="InterPro" id="IPR031760">
    <property type="entry name" value="Cep3_C"/>
</dbReference>
<evidence type="ECO:0000313" key="4">
    <source>
        <dbReference type="EMBL" id="VEU20126.1"/>
    </source>
</evidence>
<evidence type="ECO:0000256" key="1">
    <source>
        <dbReference type="ARBA" id="ARBA00004123"/>
    </source>
</evidence>
<dbReference type="EMBL" id="CAACVR010000002">
    <property type="protein sequence ID" value="VEU20126.1"/>
    <property type="molecule type" value="Genomic_DNA"/>
</dbReference>
<dbReference type="PANTHER" id="PTHR31001:SF90">
    <property type="entry name" value="CENTROMERE DNA-BINDING PROTEIN COMPLEX CBF3 SUBUNIT B"/>
    <property type="match status" value="1"/>
</dbReference>
<dbReference type="GO" id="GO:0005634">
    <property type="term" value="C:nucleus"/>
    <property type="evidence" value="ECO:0007669"/>
    <property type="project" value="UniProtKB-SubCell"/>
</dbReference>
<dbReference type="AlphaFoldDB" id="A0A448YGW4"/>
<evidence type="ECO:0000313" key="5">
    <source>
        <dbReference type="Proteomes" id="UP000290900"/>
    </source>
</evidence>
<proteinExistence type="predicted"/>
<dbReference type="CDD" id="cd12148">
    <property type="entry name" value="fungal_TF_MHR"/>
    <property type="match status" value="1"/>
</dbReference>
<dbReference type="STRING" id="13370.A0A448YGW4"/>
<dbReference type="OrthoDB" id="1747771at2759"/>
<sequence>MLCVGVYFGVDSLQEELPYGSVEQQELPRVLFRASLDWLEKTDFIEKPDIRTIQVYCVMTTCLHALGSVYISKQLLNVVVGMAGVLRLDNIEDDEGQPLNFQKEIAKRLWYSFFIVDSVSNVPRRLIGEFSTPFPRLVSTNELLGRSEDRELGYSNQYGSRSDDISGLLYERLMAQMSQIKQDSYKDKLTGLTDAWCRMNKLKDQLDKYFGSSPYSITDNRIGQFAKYLLFSSLARECLGLSARLLTQTGKDFWQRNFRSDCLKLALELVAHNSLKDTPPYYKRYWIVGQHLIYACLFVLLDMLMFSQKNCEENLSRIKNAIPTVRSLRSTHYTVRMGLAVIEKLYYLVSSVRLRGSVGAAGSAGTVEDFSLREFLRDLQVATIDNNTAQIPSPTESQYLRRGKRGELGNLEEKKVNEVQIANSPIAPSQSFLDPELDGLLDETGWKEFLGFFFGGQNEMGDTRQ</sequence>
<evidence type="ECO:0000259" key="3">
    <source>
        <dbReference type="Pfam" id="PF16846"/>
    </source>
</evidence>
<feature type="domain" description="Centromere DNA-binding protein complex CBF3 subunit B C-terminal" evidence="3">
    <location>
        <begin position="24"/>
        <end position="127"/>
    </location>
</feature>
<keyword evidence="5" id="KW-1185">Reference proteome</keyword>
<keyword evidence="2" id="KW-0539">Nucleus</keyword>
<evidence type="ECO:0000256" key="2">
    <source>
        <dbReference type="ARBA" id="ARBA00023242"/>
    </source>
</evidence>
<dbReference type="PANTHER" id="PTHR31001">
    <property type="entry name" value="UNCHARACTERIZED TRANSCRIPTIONAL REGULATORY PROTEIN"/>
    <property type="match status" value="1"/>
</dbReference>
<accession>A0A448YGW4</accession>
<dbReference type="InParanoid" id="A0A448YGW4"/>
<comment type="subcellular location">
    <subcellularLocation>
        <location evidence="1">Nucleus</location>
    </subcellularLocation>
</comment>
<protein>
    <submittedName>
        <fullName evidence="4">DEKNAAC100921</fullName>
    </submittedName>
</protein>
<organism evidence="4 5">
    <name type="scientific">Brettanomyces naardenensis</name>
    <name type="common">Yeast</name>
    <dbReference type="NCBI Taxonomy" id="13370"/>
    <lineage>
        <taxon>Eukaryota</taxon>
        <taxon>Fungi</taxon>
        <taxon>Dikarya</taxon>
        <taxon>Ascomycota</taxon>
        <taxon>Saccharomycotina</taxon>
        <taxon>Pichiomycetes</taxon>
        <taxon>Pichiales</taxon>
        <taxon>Pichiaceae</taxon>
        <taxon>Brettanomyces</taxon>
    </lineage>
</organism>
<dbReference type="Pfam" id="PF16846">
    <property type="entry name" value="Cep3"/>
    <property type="match status" value="1"/>
</dbReference>
<dbReference type="Proteomes" id="UP000290900">
    <property type="component" value="Unassembled WGS sequence"/>
</dbReference>
<dbReference type="InterPro" id="IPR050613">
    <property type="entry name" value="Sec_Metabolite_Reg"/>
</dbReference>
<reference evidence="4 5" key="1">
    <citation type="submission" date="2018-12" db="EMBL/GenBank/DDBJ databases">
        <authorList>
            <person name="Tiukova I."/>
            <person name="Dainat J."/>
        </authorList>
    </citation>
    <scope>NUCLEOTIDE SEQUENCE [LARGE SCALE GENOMIC DNA]</scope>
</reference>
<gene>
    <name evidence="4" type="ORF">BRENAR_LOCUS861</name>
</gene>